<evidence type="ECO:0000256" key="10">
    <source>
        <dbReference type="ARBA" id="ARBA00023136"/>
    </source>
</evidence>
<sequence>MAEQAGREREMLLPSSSHPMPSPKRLINLQHWLYPSRNSDNGYLRDSRTKLKHFLSSKVGHYAVLTLVILDVAGIFADFVINLFKCEKQWGSKGWDETLEALGMASLIFSSLFMFELIASIWAFGLEYFRSWFHCFDAFVITAAFALDVALRGITEEAASLIVILRLWRVFKIIEELSVGAQEQMEELQARIEDLEKSNRELEATAMMRST</sequence>
<dbReference type="VEuPathDB" id="FungiDB:PV09_09065"/>
<evidence type="ECO:0000256" key="15">
    <source>
        <dbReference type="SAM" id="Phobius"/>
    </source>
</evidence>
<feature type="region of interest" description="Disordered" evidence="14">
    <location>
        <begin position="1"/>
        <end position="20"/>
    </location>
</feature>
<name>A0A0D2AK13_9PEZI</name>
<dbReference type="RefSeq" id="XP_016209168.1">
    <property type="nucleotide sequence ID" value="XM_016363057.1"/>
</dbReference>
<dbReference type="PANTHER" id="PTHR46480">
    <property type="entry name" value="F20B24.22"/>
    <property type="match status" value="1"/>
</dbReference>
<evidence type="ECO:0000259" key="16">
    <source>
        <dbReference type="Pfam" id="PF00520"/>
    </source>
</evidence>
<dbReference type="PANTHER" id="PTHR46480:SF1">
    <property type="entry name" value="VOLTAGE-GATED HYDROGEN CHANNEL 1"/>
    <property type="match status" value="1"/>
</dbReference>
<evidence type="ECO:0000256" key="2">
    <source>
        <dbReference type="ARBA" id="ARBA00015897"/>
    </source>
</evidence>
<evidence type="ECO:0000256" key="14">
    <source>
        <dbReference type="SAM" id="MobiDB-lite"/>
    </source>
</evidence>
<evidence type="ECO:0000256" key="13">
    <source>
        <dbReference type="SAM" id="Coils"/>
    </source>
</evidence>
<evidence type="ECO:0000256" key="6">
    <source>
        <dbReference type="ARBA" id="ARBA00022882"/>
    </source>
</evidence>
<accession>A0A0D2AK13</accession>
<keyword evidence="7 15" id="KW-1133">Transmembrane helix</keyword>
<evidence type="ECO:0000256" key="3">
    <source>
        <dbReference type="ARBA" id="ARBA00022448"/>
    </source>
</evidence>
<evidence type="ECO:0000256" key="7">
    <source>
        <dbReference type="ARBA" id="ARBA00022989"/>
    </source>
</evidence>
<keyword evidence="5 15" id="KW-0812">Transmembrane</keyword>
<dbReference type="HOGENOM" id="CLU_076372_1_2_1"/>
<protein>
    <recommendedName>
        <fullName evidence="2">Voltage-gated hydrogen channel 1</fullName>
    </recommendedName>
    <alternativeName>
        <fullName evidence="12">Hydrogen voltage-gated channel 1</fullName>
    </alternativeName>
</protein>
<dbReference type="OrthoDB" id="427456at2759"/>
<dbReference type="Gene3D" id="1.20.120.350">
    <property type="entry name" value="Voltage-gated potassium channels. Chain C"/>
    <property type="match status" value="1"/>
</dbReference>
<reference evidence="17 18" key="1">
    <citation type="submission" date="2015-01" db="EMBL/GenBank/DDBJ databases">
        <title>The Genome Sequence of Ochroconis gallopava CBS43764.</title>
        <authorList>
            <consortium name="The Broad Institute Genomics Platform"/>
            <person name="Cuomo C."/>
            <person name="de Hoog S."/>
            <person name="Gorbushina A."/>
            <person name="Stielow B."/>
            <person name="Teixiera M."/>
            <person name="Abouelleil A."/>
            <person name="Chapman S.B."/>
            <person name="Priest M."/>
            <person name="Young S.K."/>
            <person name="Wortman J."/>
            <person name="Nusbaum C."/>
            <person name="Birren B."/>
        </authorList>
    </citation>
    <scope>NUCLEOTIDE SEQUENCE [LARGE SCALE GENOMIC DNA]</scope>
    <source>
        <strain evidence="17 18">CBS 43764</strain>
    </source>
</reference>
<keyword evidence="11" id="KW-0407">Ion channel</keyword>
<evidence type="ECO:0000313" key="17">
    <source>
        <dbReference type="EMBL" id="KIV99298.1"/>
    </source>
</evidence>
<evidence type="ECO:0000256" key="4">
    <source>
        <dbReference type="ARBA" id="ARBA00022475"/>
    </source>
</evidence>
<dbReference type="GO" id="GO:0034702">
    <property type="term" value="C:monoatomic ion channel complex"/>
    <property type="evidence" value="ECO:0007669"/>
    <property type="project" value="UniProtKB-KW"/>
</dbReference>
<dbReference type="InterPro" id="IPR005821">
    <property type="entry name" value="Ion_trans_dom"/>
</dbReference>
<proteinExistence type="predicted"/>
<feature type="transmembrane region" description="Helical" evidence="15">
    <location>
        <begin position="59"/>
        <end position="81"/>
    </location>
</feature>
<evidence type="ECO:0000256" key="8">
    <source>
        <dbReference type="ARBA" id="ARBA00023054"/>
    </source>
</evidence>
<evidence type="ECO:0000256" key="12">
    <source>
        <dbReference type="ARBA" id="ARBA00031989"/>
    </source>
</evidence>
<feature type="coiled-coil region" evidence="13">
    <location>
        <begin position="171"/>
        <end position="205"/>
    </location>
</feature>
<dbReference type="InterPro" id="IPR031846">
    <property type="entry name" value="Hvcn1"/>
</dbReference>
<feature type="domain" description="Ion transport" evidence="16">
    <location>
        <begin position="96"/>
        <end position="175"/>
    </location>
</feature>
<comment type="subcellular location">
    <subcellularLocation>
        <location evidence="1">Cell membrane</location>
        <topology evidence="1">Multi-pass membrane protein</topology>
    </subcellularLocation>
</comment>
<evidence type="ECO:0000256" key="5">
    <source>
        <dbReference type="ARBA" id="ARBA00022692"/>
    </source>
</evidence>
<dbReference type="Pfam" id="PF00520">
    <property type="entry name" value="Ion_trans"/>
    <property type="match status" value="1"/>
</dbReference>
<keyword evidence="9" id="KW-0406">Ion transport</keyword>
<dbReference type="InterPro" id="IPR027359">
    <property type="entry name" value="Volt_channel_dom_sf"/>
</dbReference>
<evidence type="ECO:0000313" key="18">
    <source>
        <dbReference type="Proteomes" id="UP000053259"/>
    </source>
</evidence>
<keyword evidence="3" id="KW-0813">Transport</keyword>
<dbReference type="GO" id="GO:0030171">
    <property type="term" value="F:voltage-gated proton channel activity"/>
    <property type="evidence" value="ECO:0007669"/>
    <property type="project" value="InterPro"/>
</dbReference>
<dbReference type="EMBL" id="KN847580">
    <property type="protein sequence ID" value="KIV99298.1"/>
    <property type="molecule type" value="Genomic_DNA"/>
</dbReference>
<feature type="compositionally biased region" description="Basic and acidic residues" evidence="14">
    <location>
        <begin position="1"/>
        <end position="11"/>
    </location>
</feature>
<dbReference type="GeneID" id="27317038"/>
<dbReference type="GO" id="GO:0005886">
    <property type="term" value="C:plasma membrane"/>
    <property type="evidence" value="ECO:0007669"/>
    <property type="project" value="UniProtKB-SubCell"/>
</dbReference>
<evidence type="ECO:0000256" key="9">
    <source>
        <dbReference type="ARBA" id="ARBA00023065"/>
    </source>
</evidence>
<dbReference type="InParanoid" id="A0A0D2AK13"/>
<evidence type="ECO:0000256" key="11">
    <source>
        <dbReference type="ARBA" id="ARBA00023303"/>
    </source>
</evidence>
<keyword evidence="6" id="KW-0851">Voltage-gated channel</keyword>
<feature type="transmembrane region" description="Helical" evidence="15">
    <location>
        <begin position="102"/>
        <end position="125"/>
    </location>
</feature>
<dbReference type="Proteomes" id="UP000053259">
    <property type="component" value="Unassembled WGS sequence"/>
</dbReference>
<organism evidence="17 18">
    <name type="scientific">Verruconis gallopava</name>
    <dbReference type="NCBI Taxonomy" id="253628"/>
    <lineage>
        <taxon>Eukaryota</taxon>
        <taxon>Fungi</taxon>
        <taxon>Dikarya</taxon>
        <taxon>Ascomycota</taxon>
        <taxon>Pezizomycotina</taxon>
        <taxon>Dothideomycetes</taxon>
        <taxon>Pleosporomycetidae</taxon>
        <taxon>Venturiales</taxon>
        <taxon>Sympoventuriaceae</taxon>
        <taxon>Verruconis</taxon>
    </lineage>
</organism>
<evidence type="ECO:0000256" key="1">
    <source>
        <dbReference type="ARBA" id="ARBA00004651"/>
    </source>
</evidence>
<keyword evidence="10 15" id="KW-0472">Membrane</keyword>
<gene>
    <name evidence="17" type="ORF">PV09_09065</name>
</gene>
<dbReference type="STRING" id="253628.A0A0D2AK13"/>
<keyword evidence="18" id="KW-1185">Reference proteome</keyword>
<dbReference type="AlphaFoldDB" id="A0A0D2AK13"/>
<keyword evidence="4" id="KW-1003">Cell membrane</keyword>
<keyword evidence="8 13" id="KW-0175">Coiled coil</keyword>